<feature type="signal peptide" evidence="1">
    <location>
        <begin position="1"/>
        <end position="23"/>
    </location>
</feature>
<dbReference type="Proteomes" id="UP000267821">
    <property type="component" value="Unassembled WGS sequence"/>
</dbReference>
<organism evidence="2 3">
    <name type="scientific">Terfezia boudieri ATCC MYA-4762</name>
    <dbReference type="NCBI Taxonomy" id="1051890"/>
    <lineage>
        <taxon>Eukaryota</taxon>
        <taxon>Fungi</taxon>
        <taxon>Dikarya</taxon>
        <taxon>Ascomycota</taxon>
        <taxon>Pezizomycotina</taxon>
        <taxon>Pezizomycetes</taxon>
        <taxon>Pezizales</taxon>
        <taxon>Pezizaceae</taxon>
        <taxon>Terfezia</taxon>
    </lineage>
</organism>
<evidence type="ECO:0008006" key="4">
    <source>
        <dbReference type="Google" id="ProtNLM"/>
    </source>
</evidence>
<name>A0A3N4LIZ4_9PEZI</name>
<accession>A0A3N4LIZ4</accession>
<dbReference type="EMBL" id="ML121549">
    <property type="protein sequence ID" value="RPB22860.1"/>
    <property type="molecule type" value="Genomic_DNA"/>
</dbReference>
<feature type="chain" id="PRO_5018237264" description="Concanavalin A-like lectin/glucanase" evidence="1">
    <location>
        <begin position="24"/>
        <end position="405"/>
    </location>
</feature>
<evidence type="ECO:0000313" key="3">
    <source>
        <dbReference type="Proteomes" id="UP000267821"/>
    </source>
</evidence>
<gene>
    <name evidence="2" type="ORF">L211DRAFT_850275</name>
</gene>
<evidence type="ECO:0000313" key="2">
    <source>
        <dbReference type="EMBL" id="RPB22860.1"/>
    </source>
</evidence>
<keyword evidence="1" id="KW-0732">Signal</keyword>
<dbReference type="OrthoDB" id="5422497at2759"/>
<protein>
    <recommendedName>
        <fullName evidence="4">Concanavalin A-like lectin/glucanase</fullName>
    </recommendedName>
</protein>
<dbReference type="AlphaFoldDB" id="A0A3N4LIZ4"/>
<proteinExistence type="predicted"/>
<evidence type="ECO:0000256" key="1">
    <source>
        <dbReference type="SAM" id="SignalP"/>
    </source>
</evidence>
<sequence length="405" mass="44526">MTPSMRLLALVFLVATPLPFVACHPYGERAEKNEVLYHSSMSNCRQSSGCGVATSVNHVVRVAPSYPQKYTRPVSTTTSTTRFPKYVRTSTTALDVLHQTFRVSEIPRSTTAAKATTGNGEITPAPVLLTVFITSTPPTSTPPVFTGTATTNLRTWYSGTPSEFLLTQTWTAPSAPPCTAGPQPSTITTVKFDDIPVTWWYALVPTHYAGLHLRNTFIMDSRIIDLDWAEVPVSKPNFVVHPGYKSDDPNKMGDFDHSGFITLPDGTSFDVVSLWVQCDRPCELHFYELGFGPDGEHELLLATDTEPGSPNEHVLLPGGLRSPGMKLLDMETVFGKGAGTKLRWLRYWARDINENPKEWLSPAREIAVAIDDLVLRRRTQGTGCMEPKGTDSIKTILSLAIPSSI</sequence>
<keyword evidence="3" id="KW-1185">Reference proteome</keyword>
<reference evidence="2 3" key="1">
    <citation type="journal article" date="2018" name="Nat. Ecol. Evol.">
        <title>Pezizomycetes genomes reveal the molecular basis of ectomycorrhizal truffle lifestyle.</title>
        <authorList>
            <person name="Murat C."/>
            <person name="Payen T."/>
            <person name="Noel B."/>
            <person name="Kuo A."/>
            <person name="Morin E."/>
            <person name="Chen J."/>
            <person name="Kohler A."/>
            <person name="Krizsan K."/>
            <person name="Balestrini R."/>
            <person name="Da Silva C."/>
            <person name="Montanini B."/>
            <person name="Hainaut M."/>
            <person name="Levati E."/>
            <person name="Barry K.W."/>
            <person name="Belfiori B."/>
            <person name="Cichocki N."/>
            <person name="Clum A."/>
            <person name="Dockter R.B."/>
            <person name="Fauchery L."/>
            <person name="Guy J."/>
            <person name="Iotti M."/>
            <person name="Le Tacon F."/>
            <person name="Lindquist E.A."/>
            <person name="Lipzen A."/>
            <person name="Malagnac F."/>
            <person name="Mello A."/>
            <person name="Molinier V."/>
            <person name="Miyauchi S."/>
            <person name="Poulain J."/>
            <person name="Riccioni C."/>
            <person name="Rubini A."/>
            <person name="Sitrit Y."/>
            <person name="Splivallo R."/>
            <person name="Traeger S."/>
            <person name="Wang M."/>
            <person name="Zifcakova L."/>
            <person name="Wipf D."/>
            <person name="Zambonelli A."/>
            <person name="Paolocci F."/>
            <person name="Nowrousian M."/>
            <person name="Ottonello S."/>
            <person name="Baldrian P."/>
            <person name="Spatafora J.W."/>
            <person name="Henrissat B."/>
            <person name="Nagy L.G."/>
            <person name="Aury J.M."/>
            <person name="Wincker P."/>
            <person name="Grigoriev I.V."/>
            <person name="Bonfante P."/>
            <person name="Martin F.M."/>
        </authorList>
    </citation>
    <scope>NUCLEOTIDE SEQUENCE [LARGE SCALE GENOMIC DNA]</scope>
    <source>
        <strain evidence="2 3">ATCC MYA-4762</strain>
    </source>
</reference>
<dbReference type="InParanoid" id="A0A3N4LIZ4"/>